<dbReference type="PANTHER" id="PTHR12550:SF42">
    <property type="entry name" value="PC4 AND SFRS1-INTERACTING PROTEIN"/>
    <property type="match status" value="1"/>
</dbReference>
<dbReference type="Proteomes" id="UP000694415">
    <property type="component" value="Unplaced"/>
</dbReference>
<evidence type="ECO:0000313" key="3">
    <source>
        <dbReference type="Proteomes" id="UP000694415"/>
    </source>
</evidence>
<reference evidence="2" key="2">
    <citation type="submission" date="2025-09" db="UniProtKB">
        <authorList>
            <consortium name="Ensembl"/>
        </authorList>
    </citation>
    <scope>IDENTIFICATION</scope>
</reference>
<feature type="compositionally biased region" description="Basic and acidic residues" evidence="1">
    <location>
        <begin position="210"/>
        <end position="242"/>
    </location>
</feature>
<feature type="compositionally biased region" description="Polar residues" evidence="1">
    <location>
        <begin position="186"/>
        <end position="206"/>
    </location>
</feature>
<evidence type="ECO:0000256" key="1">
    <source>
        <dbReference type="SAM" id="MobiDB-lite"/>
    </source>
</evidence>
<feature type="region of interest" description="Disordered" evidence="1">
    <location>
        <begin position="86"/>
        <end position="242"/>
    </location>
</feature>
<proteinExistence type="predicted"/>
<dbReference type="GeneTree" id="ENSGT00940000154706"/>
<protein>
    <submittedName>
        <fullName evidence="2">Uncharacterized protein</fullName>
    </submittedName>
</protein>
<feature type="compositionally biased region" description="Polar residues" evidence="1">
    <location>
        <begin position="86"/>
        <end position="97"/>
    </location>
</feature>
<sequence length="242" mass="26783">HYDCKRDSSYRCDNPSATKMKGYPHCCKTTHKLPIFFFGTHGTAFLGPKDIFLYSENKEKYGKTNKRKGFNEGLWEIDNNPKVKFSSQQVSAKQSNASSDVEVEEKEISVSKEDTDEEEKASKEDVTTAVDITTPKAARRGRKRKAEKQVDTEEAGMVAAATASNVKAGPKRGCPAPTELEKEQTGTKSLNGRSDAQESNHPQHNGDSNEDSKDSHEASSKTKPPGEEREAEISLKESTLDH</sequence>
<feature type="compositionally biased region" description="Basic residues" evidence="1">
    <location>
        <begin position="137"/>
        <end position="146"/>
    </location>
</feature>
<dbReference type="AlphaFoldDB" id="A0A8C6HNN2"/>
<dbReference type="Ensembl" id="ENSMSIT00000029847.1">
    <property type="protein sequence ID" value="ENSMSIP00000023676.1"/>
    <property type="gene ID" value="ENSMSIG00000020032.1"/>
</dbReference>
<reference evidence="2" key="1">
    <citation type="submission" date="2025-08" db="UniProtKB">
        <authorList>
            <consortium name="Ensembl"/>
        </authorList>
    </citation>
    <scope>IDENTIFICATION</scope>
</reference>
<dbReference type="PANTHER" id="PTHR12550">
    <property type="entry name" value="HEPATOMA-DERIVED GROWTH FACTOR-RELATED"/>
    <property type="match status" value="1"/>
</dbReference>
<evidence type="ECO:0000313" key="2">
    <source>
        <dbReference type="Ensembl" id="ENSMSIP00000023676.1"/>
    </source>
</evidence>
<accession>A0A8C6HNN2</accession>
<name>A0A8C6HNN2_MUSSI</name>
<organism evidence="2 3">
    <name type="scientific">Mus spicilegus</name>
    <name type="common">Mound-building mouse</name>
    <dbReference type="NCBI Taxonomy" id="10103"/>
    <lineage>
        <taxon>Eukaryota</taxon>
        <taxon>Metazoa</taxon>
        <taxon>Chordata</taxon>
        <taxon>Craniata</taxon>
        <taxon>Vertebrata</taxon>
        <taxon>Euteleostomi</taxon>
        <taxon>Mammalia</taxon>
        <taxon>Eutheria</taxon>
        <taxon>Euarchontoglires</taxon>
        <taxon>Glires</taxon>
        <taxon>Rodentia</taxon>
        <taxon>Myomorpha</taxon>
        <taxon>Muroidea</taxon>
        <taxon>Muridae</taxon>
        <taxon>Murinae</taxon>
        <taxon>Mus</taxon>
        <taxon>Mus</taxon>
    </lineage>
</organism>
<dbReference type="SUPFAM" id="SSF63748">
    <property type="entry name" value="Tudor/PWWP/MBT"/>
    <property type="match status" value="1"/>
</dbReference>
<keyword evidence="3" id="KW-1185">Reference proteome</keyword>
<dbReference type="Gene3D" id="2.30.30.140">
    <property type="match status" value="1"/>
</dbReference>